<feature type="region of interest" description="Disordered" evidence="6">
    <location>
        <begin position="287"/>
        <end position="307"/>
    </location>
</feature>
<dbReference type="EMBL" id="BOOH01000033">
    <property type="protein sequence ID" value="GIH77520.1"/>
    <property type="molecule type" value="Genomic_DNA"/>
</dbReference>
<feature type="transmembrane region" description="Helical" evidence="7">
    <location>
        <begin position="85"/>
        <end position="106"/>
    </location>
</feature>
<evidence type="ECO:0000256" key="7">
    <source>
        <dbReference type="SAM" id="Phobius"/>
    </source>
</evidence>
<feature type="domain" description="EamA" evidence="8">
    <location>
        <begin position="147"/>
        <end position="280"/>
    </location>
</feature>
<dbReference type="RefSeq" id="WP_203892090.1">
    <property type="nucleotide sequence ID" value="NZ_BOOH01000033.1"/>
</dbReference>
<dbReference type="PANTHER" id="PTHR32322">
    <property type="entry name" value="INNER MEMBRANE TRANSPORTER"/>
    <property type="match status" value="1"/>
</dbReference>
<evidence type="ECO:0000313" key="10">
    <source>
        <dbReference type="Proteomes" id="UP000616724"/>
    </source>
</evidence>
<keyword evidence="3 7" id="KW-0812">Transmembrane</keyword>
<evidence type="ECO:0000256" key="2">
    <source>
        <dbReference type="ARBA" id="ARBA00007362"/>
    </source>
</evidence>
<feature type="transmembrane region" description="Helical" evidence="7">
    <location>
        <begin position="142"/>
        <end position="166"/>
    </location>
</feature>
<comment type="subcellular location">
    <subcellularLocation>
        <location evidence="1">Membrane</location>
        <topology evidence="1">Multi-pass membrane protein</topology>
    </subcellularLocation>
</comment>
<evidence type="ECO:0000256" key="3">
    <source>
        <dbReference type="ARBA" id="ARBA00022692"/>
    </source>
</evidence>
<dbReference type="SUPFAM" id="SSF103481">
    <property type="entry name" value="Multidrug resistance efflux transporter EmrE"/>
    <property type="match status" value="2"/>
</dbReference>
<dbReference type="GO" id="GO:0016020">
    <property type="term" value="C:membrane"/>
    <property type="evidence" value="ECO:0007669"/>
    <property type="project" value="UniProtKB-SubCell"/>
</dbReference>
<comment type="similarity">
    <text evidence="2">Belongs to the EamA transporter family.</text>
</comment>
<evidence type="ECO:0000256" key="1">
    <source>
        <dbReference type="ARBA" id="ARBA00004141"/>
    </source>
</evidence>
<accession>A0A8J3RM61</accession>
<name>A0A8J3RM61_9ACTN</name>
<proteinExistence type="inferred from homology"/>
<keyword evidence="10" id="KW-1185">Reference proteome</keyword>
<feature type="transmembrane region" description="Helical" evidence="7">
    <location>
        <begin position="63"/>
        <end position="79"/>
    </location>
</feature>
<keyword evidence="5 7" id="KW-0472">Membrane</keyword>
<organism evidence="9 10">
    <name type="scientific">Planobispora longispora</name>
    <dbReference type="NCBI Taxonomy" id="28887"/>
    <lineage>
        <taxon>Bacteria</taxon>
        <taxon>Bacillati</taxon>
        <taxon>Actinomycetota</taxon>
        <taxon>Actinomycetes</taxon>
        <taxon>Streptosporangiales</taxon>
        <taxon>Streptosporangiaceae</taxon>
        <taxon>Planobispora</taxon>
    </lineage>
</organism>
<comment type="caution">
    <text evidence="9">The sequence shown here is derived from an EMBL/GenBank/DDBJ whole genome shotgun (WGS) entry which is preliminary data.</text>
</comment>
<feature type="domain" description="EamA" evidence="8">
    <location>
        <begin position="3"/>
        <end position="133"/>
    </location>
</feature>
<evidence type="ECO:0000256" key="5">
    <source>
        <dbReference type="ARBA" id="ARBA00023136"/>
    </source>
</evidence>
<feature type="transmembrane region" description="Helical" evidence="7">
    <location>
        <begin position="178"/>
        <end position="199"/>
    </location>
</feature>
<dbReference type="PANTHER" id="PTHR32322:SF2">
    <property type="entry name" value="EAMA DOMAIN-CONTAINING PROTEIN"/>
    <property type="match status" value="1"/>
</dbReference>
<protein>
    <recommendedName>
        <fullName evidence="8">EamA domain-containing protein</fullName>
    </recommendedName>
</protein>
<feature type="transmembrane region" description="Helical" evidence="7">
    <location>
        <begin position="32"/>
        <end position="51"/>
    </location>
</feature>
<keyword evidence="4 7" id="KW-1133">Transmembrane helix</keyword>
<feature type="compositionally biased region" description="Acidic residues" evidence="6">
    <location>
        <begin position="296"/>
        <end position="307"/>
    </location>
</feature>
<dbReference type="Pfam" id="PF00892">
    <property type="entry name" value="EamA"/>
    <property type="match status" value="2"/>
</dbReference>
<evidence type="ECO:0000259" key="8">
    <source>
        <dbReference type="Pfam" id="PF00892"/>
    </source>
</evidence>
<dbReference type="InterPro" id="IPR050638">
    <property type="entry name" value="AA-Vitamin_Transporters"/>
</dbReference>
<dbReference type="InterPro" id="IPR037185">
    <property type="entry name" value="EmrE-like"/>
</dbReference>
<feature type="transmembrane region" description="Helical" evidence="7">
    <location>
        <begin position="265"/>
        <end position="283"/>
    </location>
</feature>
<feature type="transmembrane region" description="Helical" evidence="7">
    <location>
        <begin position="211"/>
        <end position="232"/>
    </location>
</feature>
<dbReference type="Proteomes" id="UP000616724">
    <property type="component" value="Unassembled WGS sequence"/>
</dbReference>
<reference evidence="9 10" key="1">
    <citation type="submission" date="2021-01" db="EMBL/GenBank/DDBJ databases">
        <title>Whole genome shotgun sequence of Planobispora longispora NBRC 13918.</title>
        <authorList>
            <person name="Komaki H."/>
            <person name="Tamura T."/>
        </authorList>
    </citation>
    <scope>NUCLEOTIDE SEQUENCE [LARGE SCALE GENOMIC DNA]</scope>
    <source>
        <strain evidence="9 10">NBRC 13918</strain>
    </source>
</reference>
<dbReference type="InterPro" id="IPR000620">
    <property type="entry name" value="EamA_dom"/>
</dbReference>
<evidence type="ECO:0000256" key="6">
    <source>
        <dbReference type="SAM" id="MobiDB-lite"/>
    </source>
</evidence>
<gene>
    <name evidence="9" type="ORF">Plo01_39490</name>
</gene>
<feature type="transmembrane region" description="Helical" evidence="7">
    <location>
        <begin position="118"/>
        <end position="136"/>
    </location>
</feature>
<feature type="transmembrane region" description="Helical" evidence="7">
    <location>
        <begin position="239"/>
        <end position="259"/>
    </location>
</feature>
<evidence type="ECO:0000313" key="9">
    <source>
        <dbReference type="EMBL" id="GIH77520.1"/>
    </source>
</evidence>
<evidence type="ECO:0000256" key="4">
    <source>
        <dbReference type="ARBA" id="ARBA00022989"/>
    </source>
</evidence>
<dbReference type="AlphaFoldDB" id="A0A8J3RM61"/>
<sequence length="307" mass="32061">MRVLVAAIAGTGFLAASATLVRLSAVQPATAAVFRCAYAVPVLAVLALSEMRRHGPLPARRRRLAWLAGLFFSLDLILWHHSIRYVGAGIATVLGNLQVFVVSLAAWRLLRERPPPRLLAVMPPALAGVALLSGVFDASAYGSAPLAGVILGGATSLTYAAFILVFRRAVTGVPHAVTPLLHMSVTAAMASCALGPATGGVDLVPAWPGHGWLIALAFTAQIAAWLLIGYALPRQSASLTALLLLLQPVGALVLSWETLGERPSPLQLLGCGIILAAVAYATVTGRGRRKHPEADTPSEGEEEPHAP</sequence>